<keyword evidence="5" id="KW-1185">Reference proteome</keyword>
<evidence type="ECO:0000256" key="1">
    <source>
        <dbReference type="ARBA" id="ARBA00023157"/>
    </source>
</evidence>
<name>A0AAJ6YQL7_9HYME</name>
<proteinExistence type="inferred from homology"/>
<accession>A0AAJ6YQL7</accession>
<keyword evidence="1" id="KW-1015">Disulfide bond</keyword>
<dbReference type="GO" id="GO:0006508">
    <property type="term" value="P:proteolysis"/>
    <property type="evidence" value="ECO:0007669"/>
    <property type="project" value="InterPro"/>
</dbReference>
<dbReference type="Pfam" id="PF00089">
    <property type="entry name" value="Trypsin"/>
    <property type="match status" value="2"/>
</dbReference>
<dbReference type="KEGG" id="csol:105365829"/>
<dbReference type="AlphaFoldDB" id="A0AAJ6YQL7"/>
<dbReference type="InterPro" id="IPR001314">
    <property type="entry name" value="Peptidase_S1A"/>
</dbReference>
<dbReference type="GO" id="GO:0004252">
    <property type="term" value="F:serine-type endopeptidase activity"/>
    <property type="evidence" value="ECO:0007669"/>
    <property type="project" value="InterPro"/>
</dbReference>
<dbReference type="PANTHER" id="PTHR24256">
    <property type="entry name" value="TRYPTASE-RELATED"/>
    <property type="match status" value="1"/>
</dbReference>
<dbReference type="RefSeq" id="XP_011502392.1">
    <property type="nucleotide sequence ID" value="XM_011504090.1"/>
</dbReference>
<dbReference type="GeneID" id="105365829"/>
<evidence type="ECO:0000313" key="5">
    <source>
        <dbReference type="Proteomes" id="UP000695007"/>
    </source>
</evidence>
<dbReference type="InterPro" id="IPR001254">
    <property type="entry name" value="Trypsin_dom"/>
</dbReference>
<feature type="signal peptide" evidence="3">
    <location>
        <begin position="1"/>
        <end position="21"/>
    </location>
</feature>
<evidence type="ECO:0000259" key="4">
    <source>
        <dbReference type="PROSITE" id="PS50240"/>
    </source>
</evidence>
<evidence type="ECO:0000256" key="3">
    <source>
        <dbReference type="SAM" id="SignalP"/>
    </source>
</evidence>
<dbReference type="PROSITE" id="PS00134">
    <property type="entry name" value="TRYPSIN_HIS"/>
    <property type="match status" value="1"/>
</dbReference>
<dbReference type="Gene3D" id="2.40.10.10">
    <property type="entry name" value="Trypsin-like serine proteases"/>
    <property type="match status" value="2"/>
</dbReference>
<gene>
    <name evidence="6" type="primary">LOC105365829</name>
</gene>
<dbReference type="Proteomes" id="UP000695007">
    <property type="component" value="Unplaced"/>
</dbReference>
<sequence length="507" mass="56474">MKLIVEVLISLLLIKANIVLSWDTPKVVEPGEFPYIVGIMWKPNEIAIHFTSCAGAILNEFWYLTAAHCISFVSQIGYSVIKAGTHNITAVDENIKLIKIVQRIVHEKYPGMSPIHANLANYDIGLVKGEVALTFNNFIKPIKLPKPKTLIGDQKLEYNFIASGWGLFPHAFVSQNLSGMRTIHLPIVRNKVCQDALRNLIPGFTMSDHQMCTRPLDGTIGACIANHGGPLVQYNKDNKPIVIGVVSWSSLPCTTNNLPPVYVRVSHFVNWIKRKIGAIITEFWILLSAYCITNAPSNGTVYVRTGSYNINKDDQFVHNVPIKQMIVHEKYEGAKTLKTLACYDIGLIQLGKQLDFDKRVQPILMAKSKTWSYEIKLGDNVILSGWGSISYGALSDHPDIMRTVNATIISNNECENAIKKIWPQFRISEMQICTTPLDGSLGACIGDIGGPLIYHEKVDVIPVLVGISNWNSEPCNKNGLPPVYTKVEYFLGWVEQKLKENCSRPSG</sequence>
<reference evidence="6" key="1">
    <citation type="submission" date="2025-08" db="UniProtKB">
        <authorList>
            <consortium name="RefSeq"/>
        </authorList>
    </citation>
    <scope>IDENTIFICATION</scope>
</reference>
<dbReference type="InterPro" id="IPR009003">
    <property type="entry name" value="Peptidase_S1_PA"/>
</dbReference>
<feature type="chain" id="PRO_5042556827" evidence="3">
    <location>
        <begin position="22"/>
        <end position="507"/>
    </location>
</feature>
<comment type="similarity">
    <text evidence="2">Belongs to the peptidase S1 family. CLIP subfamily.</text>
</comment>
<keyword evidence="3" id="KW-0732">Signal</keyword>
<dbReference type="CDD" id="cd00190">
    <property type="entry name" value="Tryp_SPc"/>
    <property type="match status" value="2"/>
</dbReference>
<dbReference type="SUPFAM" id="SSF50494">
    <property type="entry name" value="Trypsin-like serine proteases"/>
    <property type="match status" value="2"/>
</dbReference>
<evidence type="ECO:0000256" key="2">
    <source>
        <dbReference type="ARBA" id="ARBA00024195"/>
    </source>
</evidence>
<organism evidence="5 6">
    <name type="scientific">Ceratosolen solmsi marchali</name>
    <dbReference type="NCBI Taxonomy" id="326594"/>
    <lineage>
        <taxon>Eukaryota</taxon>
        <taxon>Metazoa</taxon>
        <taxon>Ecdysozoa</taxon>
        <taxon>Arthropoda</taxon>
        <taxon>Hexapoda</taxon>
        <taxon>Insecta</taxon>
        <taxon>Pterygota</taxon>
        <taxon>Neoptera</taxon>
        <taxon>Endopterygota</taxon>
        <taxon>Hymenoptera</taxon>
        <taxon>Apocrita</taxon>
        <taxon>Proctotrupomorpha</taxon>
        <taxon>Chalcidoidea</taxon>
        <taxon>Agaonidae</taxon>
        <taxon>Agaoninae</taxon>
        <taxon>Ceratosolen</taxon>
    </lineage>
</organism>
<dbReference type="InterPro" id="IPR018114">
    <property type="entry name" value="TRYPSIN_HIS"/>
</dbReference>
<dbReference type="PRINTS" id="PR00722">
    <property type="entry name" value="CHYMOTRYPSIN"/>
</dbReference>
<evidence type="ECO:0000313" key="6">
    <source>
        <dbReference type="RefSeq" id="XP_011502392.1"/>
    </source>
</evidence>
<protein>
    <submittedName>
        <fullName evidence="6">Uncharacterized protein LOC105365829</fullName>
    </submittedName>
</protein>
<dbReference type="PROSITE" id="PS50240">
    <property type="entry name" value="TRYPSIN_DOM"/>
    <property type="match status" value="1"/>
</dbReference>
<dbReference type="InterPro" id="IPR051487">
    <property type="entry name" value="Ser/Thr_Proteases_Immune/Dev"/>
</dbReference>
<feature type="domain" description="Peptidase S1" evidence="4">
    <location>
        <begin position="18"/>
        <end position="499"/>
    </location>
</feature>
<dbReference type="InterPro" id="IPR043504">
    <property type="entry name" value="Peptidase_S1_PA_chymotrypsin"/>
</dbReference>
<dbReference type="SMART" id="SM00020">
    <property type="entry name" value="Tryp_SPc"/>
    <property type="match status" value="2"/>
</dbReference>